<keyword evidence="2" id="KW-0560">Oxidoreductase</keyword>
<dbReference type="InterPro" id="IPR050268">
    <property type="entry name" value="NADH-dep_flavin_reductase"/>
</dbReference>
<dbReference type="InterPro" id="IPR048574">
    <property type="entry name" value="RUBY_RBDX"/>
</dbReference>
<dbReference type="GO" id="GO:0010181">
    <property type="term" value="F:FMN binding"/>
    <property type="evidence" value="ECO:0007669"/>
    <property type="project" value="InterPro"/>
</dbReference>
<dbReference type="SUPFAM" id="SSF50475">
    <property type="entry name" value="FMN-binding split barrel"/>
    <property type="match status" value="1"/>
</dbReference>
<sequence length="246" mass="26900">MIKWRCTVCGYIHEGAEPPEICPLCGVDKTHFEKVEEVQEAGNTECQEAIKKALRHISYGLYIVSSRKGDKINGQCANSVFQITSDPVKIAVGINKNNLTHEYIKDSQVFSVSILDTSGLELVKHFGFRSGKDVDKFSDVTYQIGSTGAPLLQDCLAALECRVVGSMDMGTHTLFIGEAACAQAKGAGEPMTYSLYHQIKNKPAATPVPEGDIRWRCKVCGYIHEGQQPPDVCPVCGVGPDEFEKL</sequence>
<dbReference type="InterPro" id="IPR002563">
    <property type="entry name" value="Flavin_Rdtase-like_dom"/>
</dbReference>
<dbReference type="Gene3D" id="2.20.28.10">
    <property type="match status" value="2"/>
</dbReference>
<organism evidence="4 5">
    <name type="scientific">Desulforamulus aeronauticus DSM 10349</name>
    <dbReference type="NCBI Taxonomy" id="1121421"/>
    <lineage>
        <taxon>Bacteria</taxon>
        <taxon>Bacillati</taxon>
        <taxon>Bacillota</taxon>
        <taxon>Clostridia</taxon>
        <taxon>Eubacteriales</taxon>
        <taxon>Peptococcaceae</taxon>
        <taxon>Desulforamulus</taxon>
    </lineage>
</organism>
<dbReference type="Proteomes" id="UP000183997">
    <property type="component" value="Unassembled WGS sequence"/>
</dbReference>
<dbReference type="PANTHER" id="PTHR30466">
    <property type="entry name" value="FLAVIN REDUCTASE"/>
    <property type="match status" value="1"/>
</dbReference>
<evidence type="ECO:0000259" key="3">
    <source>
        <dbReference type="PROSITE" id="PS50903"/>
    </source>
</evidence>
<dbReference type="EMBL" id="FRAR01000024">
    <property type="protein sequence ID" value="SHK80726.1"/>
    <property type="molecule type" value="Genomic_DNA"/>
</dbReference>
<dbReference type="SMART" id="SM00903">
    <property type="entry name" value="Flavin_Reduct"/>
    <property type="match status" value="1"/>
</dbReference>
<accession>A0A1M6VHI8</accession>
<evidence type="ECO:0000256" key="2">
    <source>
        <dbReference type="ARBA" id="ARBA00023002"/>
    </source>
</evidence>
<evidence type="ECO:0000313" key="4">
    <source>
        <dbReference type="EMBL" id="SHK80726.1"/>
    </source>
</evidence>
<gene>
    <name evidence="4" type="ORF">SAMN02745123_03204</name>
</gene>
<name>A0A1M6VHI8_9FIRM</name>
<evidence type="ECO:0000256" key="1">
    <source>
        <dbReference type="ARBA" id="ARBA00001965"/>
    </source>
</evidence>
<dbReference type="AlphaFoldDB" id="A0A1M6VHI8"/>
<protein>
    <submittedName>
        <fullName evidence="4">NADH-FMN oxidoreductase RutF, flavin reductase (DIM6/NTAB) family</fullName>
    </submittedName>
</protein>
<reference evidence="5" key="1">
    <citation type="submission" date="2016-11" db="EMBL/GenBank/DDBJ databases">
        <authorList>
            <person name="Varghese N."/>
            <person name="Submissions S."/>
        </authorList>
    </citation>
    <scope>NUCLEOTIDE SEQUENCE [LARGE SCALE GENOMIC DNA]</scope>
    <source>
        <strain evidence="5">DSM 10349</strain>
    </source>
</reference>
<dbReference type="InterPro" id="IPR024934">
    <property type="entry name" value="Rubredoxin-like_dom"/>
</dbReference>
<dbReference type="GO" id="GO:0042602">
    <property type="term" value="F:riboflavin reductase (NADPH) activity"/>
    <property type="evidence" value="ECO:0007669"/>
    <property type="project" value="TreeGrafter"/>
</dbReference>
<dbReference type="CDD" id="cd00729">
    <property type="entry name" value="rubredoxin_SM"/>
    <property type="match status" value="2"/>
</dbReference>
<dbReference type="PANTHER" id="PTHR30466:SF1">
    <property type="entry name" value="FMN REDUCTASE (NADH) RUTF"/>
    <property type="match status" value="1"/>
</dbReference>
<dbReference type="STRING" id="1121421.SAMN02745123_03204"/>
<dbReference type="Pfam" id="PF21349">
    <property type="entry name" value="RUBY_RBDX"/>
    <property type="match status" value="2"/>
</dbReference>
<evidence type="ECO:0000313" key="5">
    <source>
        <dbReference type="Proteomes" id="UP000183997"/>
    </source>
</evidence>
<dbReference type="PROSITE" id="PS50903">
    <property type="entry name" value="RUBREDOXIN_LIKE"/>
    <property type="match status" value="2"/>
</dbReference>
<feature type="domain" description="Rubredoxin-like" evidence="3">
    <location>
        <begin position="1"/>
        <end position="35"/>
    </location>
</feature>
<dbReference type="Pfam" id="PF01613">
    <property type="entry name" value="Flavin_Reduct"/>
    <property type="match status" value="1"/>
</dbReference>
<dbReference type="SUPFAM" id="SSF57802">
    <property type="entry name" value="Rubredoxin-like"/>
    <property type="match status" value="2"/>
</dbReference>
<dbReference type="OrthoDB" id="9799749at2"/>
<feature type="domain" description="Rubredoxin-like" evidence="3">
    <location>
        <begin position="212"/>
        <end position="246"/>
    </location>
</feature>
<dbReference type="InterPro" id="IPR012349">
    <property type="entry name" value="Split_barrel_FMN-bd"/>
</dbReference>
<comment type="cofactor">
    <cofactor evidence="1">
        <name>Fe(3+)</name>
        <dbReference type="ChEBI" id="CHEBI:29034"/>
    </cofactor>
</comment>
<dbReference type="Gene3D" id="2.30.110.10">
    <property type="entry name" value="Electron Transport, Fmn-binding Protein, Chain A"/>
    <property type="match status" value="1"/>
</dbReference>
<dbReference type="GO" id="GO:0005506">
    <property type="term" value="F:iron ion binding"/>
    <property type="evidence" value="ECO:0007669"/>
    <property type="project" value="InterPro"/>
</dbReference>
<proteinExistence type="predicted"/>
<keyword evidence="5" id="KW-1185">Reference proteome</keyword>